<proteinExistence type="predicted"/>
<dbReference type="Proteomes" id="UP000676409">
    <property type="component" value="Chromosome"/>
</dbReference>
<protein>
    <submittedName>
        <fullName evidence="2">Nuclear transport factor 2 family protein</fullName>
    </submittedName>
</protein>
<evidence type="ECO:0000259" key="1">
    <source>
        <dbReference type="Pfam" id="PF14534"/>
    </source>
</evidence>
<dbReference type="Pfam" id="PF14534">
    <property type="entry name" value="DUF4440"/>
    <property type="match status" value="1"/>
</dbReference>
<dbReference type="RefSeq" id="WP_211940360.1">
    <property type="nucleotide sequence ID" value="NZ_CP073078.1"/>
</dbReference>
<reference evidence="2" key="1">
    <citation type="submission" date="2021-04" db="EMBL/GenBank/DDBJ databases">
        <title>The complete genome sequence of Caulobacter sp. S6.</title>
        <authorList>
            <person name="Tang Y."/>
            <person name="Ouyang W."/>
            <person name="Liu Q."/>
            <person name="Huang B."/>
            <person name="Guo Z."/>
            <person name="Lei P."/>
        </authorList>
    </citation>
    <scope>NUCLEOTIDE SEQUENCE</scope>
    <source>
        <strain evidence="2">S6</strain>
    </source>
</reference>
<name>A0A975G4B1_9CAUL</name>
<dbReference type="InterPro" id="IPR032710">
    <property type="entry name" value="NTF2-like_dom_sf"/>
</dbReference>
<feature type="domain" description="DUF4440" evidence="1">
    <location>
        <begin position="23"/>
        <end position="97"/>
    </location>
</feature>
<keyword evidence="3" id="KW-1185">Reference proteome</keyword>
<evidence type="ECO:0000313" key="2">
    <source>
        <dbReference type="EMBL" id="QUD90309.1"/>
    </source>
</evidence>
<dbReference type="EMBL" id="CP073078">
    <property type="protein sequence ID" value="QUD90309.1"/>
    <property type="molecule type" value="Genomic_DNA"/>
</dbReference>
<evidence type="ECO:0000313" key="3">
    <source>
        <dbReference type="Proteomes" id="UP000676409"/>
    </source>
</evidence>
<dbReference type="Gene3D" id="3.10.450.50">
    <property type="match status" value="1"/>
</dbReference>
<dbReference type="KEGG" id="caul:KCG34_10810"/>
<accession>A0A975G4B1</accession>
<dbReference type="AlphaFoldDB" id="A0A975G4B1"/>
<gene>
    <name evidence="2" type="ORF">KCG34_10810</name>
</gene>
<sequence length="108" mass="12120">MILRCAIHRKYFPGSCRTIFSNSASGQIYHKESVISALAAENVGAWAEMANDGYELRPLAKGVVLLTYSHVRTREGVPDARSLRSSIWMLIGDRWQLVFHQGTPTRAE</sequence>
<organism evidence="2 3">
    <name type="scientific">Phenylobacterium montanum</name>
    <dbReference type="NCBI Taxonomy" id="2823693"/>
    <lineage>
        <taxon>Bacteria</taxon>
        <taxon>Pseudomonadati</taxon>
        <taxon>Pseudomonadota</taxon>
        <taxon>Alphaproteobacteria</taxon>
        <taxon>Caulobacterales</taxon>
        <taxon>Caulobacteraceae</taxon>
        <taxon>Phenylobacterium</taxon>
    </lineage>
</organism>
<dbReference type="SUPFAM" id="SSF54427">
    <property type="entry name" value="NTF2-like"/>
    <property type="match status" value="1"/>
</dbReference>
<dbReference type="InterPro" id="IPR027843">
    <property type="entry name" value="DUF4440"/>
</dbReference>